<dbReference type="Pfam" id="PF08240">
    <property type="entry name" value="ADH_N"/>
    <property type="match status" value="1"/>
</dbReference>
<evidence type="ECO:0000256" key="6">
    <source>
        <dbReference type="RuleBase" id="RU361277"/>
    </source>
</evidence>
<dbReference type="Gene3D" id="3.90.180.10">
    <property type="entry name" value="Medium-chain alcohol dehydrogenases, catalytic domain"/>
    <property type="match status" value="1"/>
</dbReference>
<comment type="similarity">
    <text evidence="2 6">Belongs to the zinc-containing alcohol dehydrogenase family.</text>
</comment>
<dbReference type="Gene3D" id="3.40.50.720">
    <property type="entry name" value="NAD(P)-binding Rossmann-like Domain"/>
    <property type="match status" value="1"/>
</dbReference>
<evidence type="ECO:0000259" key="7">
    <source>
        <dbReference type="SMART" id="SM00829"/>
    </source>
</evidence>
<evidence type="ECO:0000256" key="5">
    <source>
        <dbReference type="ARBA" id="ARBA00023002"/>
    </source>
</evidence>
<evidence type="ECO:0000256" key="1">
    <source>
        <dbReference type="ARBA" id="ARBA00001947"/>
    </source>
</evidence>
<dbReference type="InterPro" id="IPR020843">
    <property type="entry name" value="ER"/>
</dbReference>
<keyword evidence="4 6" id="KW-0862">Zinc</keyword>
<evidence type="ECO:0000256" key="2">
    <source>
        <dbReference type="ARBA" id="ARBA00008072"/>
    </source>
</evidence>
<evidence type="ECO:0000313" key="8">
    <source>
        <dbReference type="EMBL" id="SMN18757.1"/>
    </source>
</evidence>
<accession>A0A1X7QZ94</accession>
<dbReference type="EMBL" id="FXLY01000002">
    <property type="protein sequence ID" value="SMN18757.1"/>
    <property type="molecule type" value="Genomic_DNA"/>
</dbReference>
<dbReference type="CDD" id="cd08233">
    <property type="entry name" value="butanediol_DH_like"/>
    <property type="match status" value="1"/>
</dbReference>
<reference evidence="8 9" key="1">
    <citation type="submission" date="2017-04" db="EMBL/GenBank/DDBJ databases">
        <authorList>
            <person name="Afonso C.L."/>
            <person name="Miller P.J."/>
            <person name="Scott M.A."/>
            <person name="Spackman E."/>
            <person name="Goraichik I."/>
            <person name="Dimitrov K.M."/>
            <person name="Suarez D.L."/>
            <person name="Swayne D.E."/>
        </authorList>
    </citation>
    <scope>NUCLEOTIDE SEQUENCE [LARGE SCALE GENOMIC DNA]</scope>
</reference>
<dbReference type="PANTHER" id="PTHR43161:SF23">
    <property type="entry name" value="(R,R)-BUTANEDIOL DEHYDROGENASE-RELATED"/>
    <property type="match status" value="1"/>
</dbReference>
<dbReference type="GO" id="GO:0034079">
    <property type="term" value="P:butanediol biosynthetic process"/>
    <property type="evidence" value="ECO:0007669"/>
    <property type="project" value="TreeGrafter"/>
</dbReference>
<keyword evidence="3 6" id="KW-0479">Metal-binding</keyword>
<dbReference type="SUPFAM" id="SSF50129">
    <property type="entry name" value="GroES-like"/>
    <property type="match status" value="1"/>
</dbReference>
<dbReference type="Pfam" id="PF00107">
    <property type="entry name" value="ADH_zinc_N"/>
    <property type="match status" value="1"/>
</dbReference>
<dbReference type="InterPro" id="IPR002328">
    <property type="entry name" value="ADH_Zn_CS"/>
</dbReference>
<organism evidence="8 9">
    <name type="scientific">Maudiozyma saulgeensis</name>
    <dbReference type="NCBI Taxonomy" id="1789683"/>
    <lineage>
        <taxon>Eukaryota</taxon>
        <taxon>Fungi</taxon>
        <taxon>Dikarya</taxon>
        <taxon>Ascomycota</taxon>
        <taxon>Saccharomycotina</taxon>
        <taxon>Saccharomycetes</taxon>
        <taxon>Saccharomycetales</taxon>
        <taxon>Saccharomycetaceae</taxon>
        <taxon>Maudiozyma</taxon>
    </lineage>
</organism>
<dbReference type="GO" id="GO:0000721">
    <property type="term" value="F:(R,R)-butanediol dehydrogenase activity"/>
    <property type="evidence" value="ECO:0007669"/>
    <property type="project" value="TreeGrafter"/>
</dbReference>
<feature type="domain" description="Enoyl reductase (ER)" evidence="7">
    <location>
        <begin position="10"/>
        <end position="375"/>
    </location>
</feature>
<dbReference type="AlphaFoldDB" id="A0A1X7QZ94"/>
<keyword evidence="9" id="KW-1185">Reference proteome</keyword>
<dbReference type="Proteomes" id="UP000196158">
    <property type="component" value="Unassembled WGS sequence"/>
</dbReference>
<proteinExistence type="inferred from homology"/>
<comment type="cofactor">
    <cofactor evidence="1 6">
        <name>Zn(2+)</name>
        <dbReference type="ChEBI" id="CHEBI:29105"/>
    </cofactor>
</comment>
<dbReference type="STRING" id="1789683.A0A1X7QZ94"/>
<dbReference type="PANTHER" id="PTHR43161">
    <property type="entry name" value="SORBITOL DEHYDROGENASE"/>
    <property type="match status" value="1"/>
</dbReference>
<dbReference type="OrthoDB" id="5363962at2759"/>
<dbReference type="PROSITE" id="PS00059">
    <property type="entry name" value="ADH_ZINC"/>
    <property type="match status" value="1"/>
</dbReference>
<evidence type="ECO:0000313" key="9">
    <source>
        <dbReference type="Proteomes" id="UP000196158"/>
    </source>
</evidence>
<keyword evidence="5" id="KW-0560">Oxidoreductase</keyword>
<evidence type="ECO:0000256" key="3">
    <source>
        <dbReference type="ARBA" id="ARBA00022723"/>
    </source>
</evidence>
<dbReference type="InterPro" id="IPR036291">
    <property type="entry name" value="NAD(P)-bd_dom_sf"/>
</dbReference>
<dbReference type="GO" id="GO:0008270">
    <property type="term" value="F:zinc ion binding"/>
    <property type="evidence" value="ECO:0007669"/>
    <property type="project" value="InterPro"/>
</dbReference>
<protein>
    <submittedName>
        <fullName evidence="8">Similar to Saccharomyces cerevisiae YAL061W BDH2 Putative medium-chain alcohol dehydrogenase with similarity to BDH1</fullName>
    </submittedName>
</protein>
<dbReference type="InterPro" id="IPR011032">
    <property type="entry name" value="GroES-like_sf"/>
</dbReference>
<dbReference type="InterPro" id="IPR013149">
    <property type="entry name" value="ADH-like_C"/>
</dbReference>
<sequence>MRALAYFKKGDIHFTKDLEEPKIVTSDELILDIIYCGICGTDLHEFTDGPIFFPHDGHTHEVSDIGLPQAMGHEMAGIVREIGNGVTKFKVGDHVVVEPTGTCRDRYRWPDSKNKNKPMCSACQKGHYNICSHLGLIGDGVQSGGFAERVVVNEMHCYKVRKEIPMDVAALIQPIAVSWHAVRVSRFKPGSSVLILGSGPIGLGTILALNGHGCSEVVVSEPAKIRRDFAEGMGAIVFDPSDGDDATNIPLLRSLAPGGDGFDYTFDCSGTPSTLKASIECLTYNGTAVNVAMWSVDHPVDFFPMDITKQEKFYTGSMCYTHVDFEAVIEAIEDGRIEVAKAKKMISSRVPIERGFEDAMMKLITHKEQTIKILLTPNNHGQLEGDGTDIYD</sequence>
<dbReference type="InterPro" id="IPR013154">
    <property type="entry name" value="ADH-like_N"/>
</dbReference>
<dbReference type="SMART" id="SM00829">
    <property type="entry name" value="PKS_ER"/>
    <property type="match status" value="1"/>
</dbReference>
<dbReference type="SUPFAM" id="SSF51735">
    <property type="entry name" value="NAD(P)-binding Rossmann-fold domains"/>
    <property type="match status" value="1"/>
</dbReference>
<dbReference type="GO" id="GO:0005737">
    <property type="term" value="C:cytoplasm"/>
    <property type="evidence" value="ECO:0007669"/>
    <property type="project" value="TreeGrafter"/>
</dbReference>
<evidence type="ECO:0000256" key="4">
    <source>
        <dbReference type="ARBA" id="ARBA00022833"/>
    </source>
</evidence>
<gene>
    <name evidence="8" type="ORF">KASA_0Q12958G</name>
</gene>
<name>A0A1X7QZ94_9SACH</name>